<keyword evidence="5 12" id="KW-0812">Transmembrane</keyword>
<keyword evidence="6" id="KW-0547">Nucleotide-binding</keyword>
<evidence type="ECO:0000256" key="6">
    <source>
        <dbReference type="ARBA" id="ARBA00022741"/>
    </source>
</evidence>
<evidence type="ECO:0000256" key="5">
    <source>
        <dbReference type="ARBA" id="ARBA00022692"/>
    </source>
</evidence>
<dbReference type="Gene3D" id="6.10.340.10">
    <property type="match status" value="1"/>
</dbReference>
<dbReference type="PANTHER" id="PTHR34220">
    <property type="entry name" value="SENSOR HISTIDINE KINASE YPDA"/>
    <property type="match status" value="1"/>
</dbReference>
<dbReference type="OrthoDB" id="9809348at2"/>
<comment type="caution">
    <text evidence="15">The sequence shown here is derived from an EMBL/GenBank/DDBJ whole genome shotgun (WGS) entry which is preliminary data.</text>
</comment>
<dbReference type="Pfam" id="PF06580">
    <property type="entry name" value="His_kinase"/>
    <property type="match status" value="1"/>
</dbReference>
<keyword evidence="7 15" id="KW-0418">Kinase</keyword>
<organism evidence="15 16">
    <name type="scientific">Sellimonas intestinalis</name>
    <dbReference type="NCBI Taxonomy" id="1653434"/>
    <lineage>
        <taxon>Bacteria</taxon>
        <taxon>Bacillati</taxon>
        <taxon>Bacillota</taxon>
        <taxon>Clostridia</taxon>
        <taxon>Lachnospirales</taxon>
        <taxon>Lachnospiraceae</taxon>
        <taxon>Sellimonas</taxon>
    </lineage>
</organism>
<evidence type="ECO:0000256" key="7">
    <source>
        <dbReference type="ARBA" id="ARBA00022777"/>
    </source>
</evidence>
<dbReference type="GO" id="GO:0000155">
    <property type="term" value="F:phosphorelay sensor kinase activity"/>
    <property type="evidence" value="ECO:0007669"/>
    <property type="project" value="InterPro"/>
</dbReference>
<name>A0A3E3K646_9FIRM</name>
<dbReference type="GO" id="GO:0005524">
    <property type="term" value="F:ATP binding"/>
    <property type="evidence" value="ECO:0007669"/>
    <property type="project" value="UniProtKB-KW"/>
</dbReference>
<dbReference type="EMBL" id="QVLX01000001">
    <property type="protein sequence ID" value="RGE90167.1"/>
    <property type="molecule type" value="Genomic_DNA"/>
</dbReference>
<keyword evidence="8" id="KW-0067">ATP-binding</keyword>
<evidence type="ECO:0000256" key="12">
    <source>
        <dbReference type="SAM" id="Phobius"/>
    </source>
</evidence>
<evidence type="ECO:0000256" key="2">
    <source>
        <dbReference type="ARBA" id="ARBA00022475"/>
    </source>
</evidence>
<dbReference type="Gene3D" id="3.30.565.10">
    <property type="entry name" value="Histidine kinase-like ATPase, C-terminal domain"/>
    <property type="match status" value="1"/>
</dbReference>
<feature type="transmembrane region" description="Helical" evidence="12">
    <location>
        <begin position="289"/>
        <end position="310"/>
    </location>
</feature>
<evidence type="ECO:0000259" key="14">
    <source>
        <dbReference type="Pfam" id="PF06580"/>
    </source>
</evidence>
<evidence type="ECO:0000256" key="11">
    <source>
        <dbReference type="ARBA" id="ARBA00023136"/>
    </source>
</evidence>
<dbReference type="RefSeq" id="WP_024732413.1">
    <property type="nucleotide sequence ID" value="NZ_CALBAT010000002.1"/>
</dbReference>
<keyword evidence="11 12" id="KW-0472">Membrane</keyword>
<accession>A0A3E3K646</accession>
<dbReference type="GO" id="GO:0005886">
    <property type="term" value="C:plasma membrane"/>
    <property type="evidence" value="ECO:0007669"/>
    <property type="project" value="UniProtKB-SubCell"/>
</dbReference>
<proteinExistence type="predicted"/>
<keyword evidence="10" id="KW-0902">Two-component regulatory system</keyword>
<gene>
    <name evidence="15" type="ORF">DW016_02665</name>
</gene>
<evidence type="ECO:0000313" key="16">
    <source>
        <dbReference type="Proteomes" id="UP000261080"/>
    </source>
</evidence>
<feature type="domain" description="Signal transduction histidine kinase internal region" evidence="14">
    <location>
        <begin position="377"/>
        <end position="452"/>
    </location>
</feature>
<evidence type="ECO:0000256" key="9">
    <source>
        <dbReference type="ARBA" id="ARBA00022989"/>
    </source>
</evidence>
<dbReference type="Pfam" id="PF02518">
    <property type="entry name" value="HATPase_c"/>
    <property type="match status" value="1"/>
</dbReference>
<dbReference type="SUPFAM" id="SSF55874">
    <property type="entry name" value="ATPase domain of HSP90 chaperone/DNA topoisomerase II/histidine kinase"/>
    <property type="match status" value="1"/>
</dbReference>
<keyword evidence="9 12" id="KW-1133">Transmembrane helix</keyword>
<evidence type="ECO:0000256" key="8">
    <source>
        <dbReference type="ARBA" id="ARBA00022840"/>
    </source>
</evidence>
<dbReference type="InterPro" id="IPR050640">
    <property type="entry name" value="Bact_2-comp_sensor_kinase"/>
</dbReference>
<evidence type="ECO:0000259" key="13">
    <source>
        <dbReference type="Pfam" id="PF02518"/>
    </source>
</evidence>
<evidence type="ECO:0000256" key="1">
    <source>
        <dbReference type="ARBA" id="ARBA00004651"/>
    </source>
</evidence>
<keyword evidence="2" id="KW-1003">Cell membrane</keyword>
<evidence type="ECO:0000313" key="15">
    <source>
        <dbReference type="EMBL" id="RGE90167.1"/>
    </source>
</evidence>
<comment type="subcellular location">
    <subcellularLocation>
        <location evidence="1">Cell membrane</location>
        <topology evidence="1">Multi-pass membrane protein</topology>
    </subcellularLocation>
</comment>
<dbReference type="InterPro" id="IPR003594">
    <property type="entry name" value="HATPase_dom"/>
</dbReference>
<dbReference type="AlphaFoldDB" id="A0A3E3K646"/>
<feature type="domain" description="Histidine kinase/HSP90-like ATPase" evidence="13">
    <location>
        <begin position="474"/>
        <end position="576"/>
    </location>
</feature>
<dbReference type="InterPro" id="IPR036890">
    <property type="entry name" value="HATPase_C_sf"/>
</dbReference>
<evidence type="ECO:0000256" key="10">
    <source>
        <dbReference type="ARBA" id="ARBA00023012"/>
    </source>
</evidence>
<evidence type="ECO:0000256" key="4">
    <source>
        <dbReference type="ARBA" id="ARBA00022679"/>
    </source>
</evidence>
<evidence type="ECO:0000256" key="3">
    <source>
        <dbReference type="ARBA" id="ARBA00022553"/>
    </source>
</evidence>
<dbReference type="InterPro" id="IPR010559">
    <property type="entry name" value="Sig_transdc_His_kin_internal"/>
</dbReference>
<dbReference type="Proteomes" id="UP000261080">
    <property type="component" value="Unassembled WGS sequence"/>
</dbReference>
<protein>
    <submittedName>
        <fullName evidence="15">Sensor histidine kinase</fullName>
    </submittedName>
</protein>
<keyword evidence="16" id="KW-1185">Reference proteome</keyword>
<dbReference type="PANTHER" id="PTHR34220:SF11">
    <property type="entry name" value="SENSOR PROTEIN KINASE HPTS"/>
    <property type="match status" value="1"/>
</dbReference>
<keyword evidence="4" id="KW-0808">Transferase</keyword>
<reference evidence="15 16" key="1">
    <citation type="submission" date="2018-08" db="EMBL/GenBank/DDBJ databases">
        <title>A genome reference for cultivated species of the human gut microbiota.</title>
        <authorList>
            <person name="Zou Y."/>
            <person name="Xue W."/>
            <person name="Luo G."/>
        </authorList>
    </citation>
    <scope>NUCLEOTIDE SEQUENCE [LARGE SCALE GENOMIC DNA]</scope>
    <source>
        <strain evidence="15 16">AF37-2AT</strain>
    </source>
</reference>
<keyword evidence="3" id="KW-0597">Phosphoprotein</keyword>
<sequence length="580" mass="64500">MHRTKTIFLNLMLPIFAVTILLLLSASFTSSRIYIHQTKRAAVSSNLEILSQTATSLSLVNDHISGIAVEIQNTPLLGRALSSDLNDITAEWEARQNLSRIFSGMPAAMVDYELVLVGANGIVVGSGNGGVTCPSSELLTLPALQTAIHTDRIAYEGRKEGFTFLTQHIPVIYGCRPLTGSDGSLYGALFILIPEQSLRQFYQSFSSQSTSILLLSSDGTILSSNLTDDIGEKNQSLLLSARENQKRDREYSELSGSWIVLSRYLPYYDAYIVSQITSSLLLNEFWPRIQSILVICTALLLLMLLSFFIIRKNLLPLRTLANHMKDAKGIPDPIILSDTSDTTEIQGIASAYNQMITSLNSYVKEIDEAHERRRQDELSILQMQINPHFLYNTLDSVKHMVEMKNTSEACRTIDSLISLFRSTLNKTNKKVSVSDELQNIRNYISIISPRYGGLIQADADAMPDCANLEIPNLLLQPLVENAFFHAFQQTKSGSIHIFIYQNKGKLYCDITDTGDGMSKEQVAMLLHASSTSGTGNRIGISNVRDRLAILYPEENGFEIISERGYGTHIMLSFPARRCNS</sequence>